<sequence>MGSLHLEITQFKLSAMRIQDMKTKLQYLLTSFDKENAKAQLKSTANQDLHNGSFGPKQIGNFEYFDQGNQKFLSTKLATFYVHLPTDSQAGPSTYTVPYVDPFSGVGLITSLCRRVQVSIGFHGVMCTDVKISKLLIEIEYLSEDEFTYAFMIDGTGRALMHPFLPNAAFVKSTEDPVLVAIGVFEREDNAKSFIDSMKRLSAVQFSFLLHCSS</sequence>
<dbReference type="Gene3D" id="3.30.450.20">
    <property type="entry name" value="PAS domain"/>
    <property type="match status" value="2"/>
</dbReference>
<dbReference type="AlphaFoldDB" id="A0A6J8B3C9"/>
<dbReference type="Proteomes" id="UP000507470">
    <property type="component" value="Unassembled WGS sequence"/>
</dbReference>
<protein>
    <submittedName>
        <fullName evidence="1">Uncharacterized protein</fullName>
    </submittedName>
</protein>
<dbReference type="EMBL" id="CACVKT020002176">
    <property type="protein sequence ID" value="CAC5376294.1"/>
    <property type="molecule type" value="Genomic_DNA"/>
</dbReference>
<organism evidence="1 2">
    <name type="scientific">Mytilus coruscus</name>
    <name type="common">Sea mussel</name>
    <dbReference type="NCBI Taxonomy" id="42192"/>
    <lineage>
        <taxon>Eukaryota</taxon>
        <taxon>Metazoa</taxon>
        <taxon>Spiralia</taxon>
        <taxon>Lophotrochozoa</taxon>
        <taxon>Mollusca</taxon>
        <taxon>Bivalvia</taxon>
        <taxon>Autobranchia</taxon>
        <taxon>Pteriomorphia</taxon>
        <taxon>Mytilida</taxon>
        <taxon>Mytiloidea</taxon>
        <taxon>Mytilidae</taxon>
        <taxon>Mytilinae</taxon>
        <taxon>Mytilus</taxon>
    </lineage>
</organism>
<reference evidence="1 2" key="1">
    <citation type="submission" date="2020-06" db="EMBL/GenBank/DDBJ databases">
        <authorList>
            <person name="Li R."/>
            <person name="Bekaert M."/>
        </authorList>
    </citation>
    <scope>NUCLEOTIDE SEQUENCE [LARGE SCALE GENOMIC DNA]</scope>
    <source>
        <strain evidence="2">wild</strain>
    </source>
</reference>
<dbReference type="OrthoDB" id="6365798at2759"/>
<accession>A0A6J8B3C9</accession>
<name>A0A6J8B3C9_MYTCO</name>
<gene>
    <name evidence="1" type="ORF">MCOR_13003</name>
</gene>
<evidence type="ECO:0000313" key="2">
    <source>
        <dbReference type="Proteomes" id="UP000507470"/>
    </source>
</evidence>
<evidence type="ECO:0000313" key="1">
    <source>
        <dbReference type="EMBL" id="CAC5376294.1"/>
    </source>
</evidence>
<proteinExistence type="predicted"/>
<keyword evidence="2" id="KW-1185">Reference proteome</keyword>